<keyword evidence="3" id="KW-1015">Disulfide bond</keyword>
<dbReference type="PROSITE" id="PS00196">
    <property type="entry name" value="COPPER_BLUE"/>
    <property type="match status" value="1"/>
</dbReference>
<dbReference type="InterPro" id="IPR039391">
    <property type="entry name" value="Phytocyanin-like"/>
</dbReference>
<dbReference type="PROSITE" id="PS51485">
    <property type="entry name" value="PHYTOCYANIN"/>
    <property type="match status" value="1"/>
</dbReference>
<keyword evidence="8" id="KW-1185">Reference proteome</keyword>
<dbReference type="Proteomes" id="UP000796880">
    <property type="component" value="Unassembled WGS sequence"/>
</dbReference>
<dbReference type="InterPro" id="IPR028871">
    <property type="entry name" value="BlueCu_1_BS"/>
</dbReference>
<dbReference type="FunFam" id="2.60.40.420:FF:000013">
    <property type="entry name" value="basic blue protein-like"/>
    <property type="match status" value="1"/>
</dbReference>
<evidence type="ECO:0000256" key="4">
    <source>
        <dbReference type="ARBA" id="ARBA00071970"/>
    </source>
</evidence>
<dbReference type="SUPFAM" id="SSF49503">
    <property type="entry name" value="Cupredoxins"/>
    <property type="match status" value="1"/>
</dbReference>
<comment type="caution">
    <text evidence="7">The sequence shown here is derived from an EMBL/GenBank/DDBJ whole genome shotgun (WGS) entry which is preliminary data.</text>
</comment>
<dbReference type="PANTHER" id="PTHR33021:SF469">
    <property type="entry name" value="PHYTOCYANIN DOMAIN-CONTAINING PROTEIN"/>
    <property type="match status" value="1"/>
</dbReference>
<sequence length="150" mass="16386">MYQQGRGSAVHTISTTNVATLLLIMCLVVGLEHVDAASFTVGDSSGWSFGAQNWPQGKRFRAGDVLIFNYDPTVHNVVAVDKEGYRSCRAPASADVYKTGKDRIKVVKGLNYFICGFPGHCDSGMKIAVNAVLYLYCMPYVSVCVIPFHL</sequence>
<keyword evidence="1" id="KW-0479">Metal-binding</keyword>
<dbReference type="Gene3D" id="2.60.40.420">
    <property type="entry name" value="Cupredoxins - blue copper proteins"/>
    <property type="match status" value="1"/>
</dbReference>
<dbReference type="GO" id="GO:0046872">
    <property type="term" value="F:metal ion binding"/>
    <property type="evidence" value="ECO:0007669"/>
    <property type="project" value="UniProtKB-KW"/>
</dbReference>
<evidence type="ECO:0000256" key="5">
    <source>
        <dbReference type="ARBA" id="ARBA00082491"/>
    </source>
</evidence>
<dbReference type="InterPro" id="IPR008972">
    <property type="entry name" value="Cupredoxin"/>
</dbReference>
<gene>
    <name evidence="7" type="ORF">FNV43_RR10756</name>
</gene>
<feature type="domain" description="Phytocyanin" evidence="6">
    <location>
        <begin position="37"/>
        <end position="133"/>
    </location>
</feature>
<dbReference type="PANTHER" id="PTHR33021">
    <property type="entry name" value="BLUE COPPER PROTEIN"/>
    <property type="match status" value="1"/>
</dbReference>
<evidence type="ECO:0000313" key="8">
    <source>
        <dbReference type="Proteomes" id="UP000796880"/>
    </source>
</evidence>
<name>A0A8K0MH73_9ROSA</name>
<dbReference type="Pfam" id="PF02298">
    <property type="entry name" value="Cu_bind_like"/>
    <property type="match status" value="1"/>
</dbReference>
<evidence type="ECO:0000259" key="6">
    <source>
        <dbReference type="PROSITE" id="PS51485"/>
    </source>
</evidence>
<evidence type="ECO:0000313" key="7">
    <source>
        <dbReference type="EMBL" id="KAF3445580.1"/>
    </source>
</evidence>
<dbReference type="OrthoDB" id="2011645at2759"/>
<dbReference type="CDD" id="cd11013">
    <property type="entry name" value="Plantacyanin"/>
    <property type="match status" value="1"/>
</dbReference>
<organism evidence="7 8">
    <name type="scientific">Rhamnella rubrinervis</name>
    <dbReference type="NCBI Taxonomy" id="2594499"/>
    <lineage>
        <taxon>Eukaryota</taxon>
        <taxon>Viridiplantae</taxon>
        <taxon>Streptophyta</taxon>
        <taxon>Embryophyta</taxon>
        <taxon>Tracheophyta</taxon>
        <taxon>Spermatophyta</taxon>
        <taxon>Magnoliopsida</taxon>
        <taxon>eudicotyledons</taxon>
        <taxon>Gunneridae</taxon>
        <taxon>Pentapetalae</taxon>
        <taxon>rosids</taxon>
        <taxon>fabids</taxon>
        <taxon>Rosales</taxon>
        <taxon>Rhamnaceae</taxon>
        <taxon>rhamnoid group</taxon>
        <taxon>Rhamneae</taxon>
        <taxon>Rhamnella</taxon>
    </lineage>
</organism>
<accession>A0A8K0MH73</accession>
<evidence type="ECO:0000256" key="1">
    <source>
        <dbReference type="ARBA" id="ARBA00022723"/>
    </source>
</evidence>
<proteinExistence type="predicted"/>
<dbReference type="GO" id="GO:0005886">
    <property type="term" value="C:plasma membrane"/>
    <property type="evidence" value="ECO:0007669"/>
    <property type="project" value="TreeGrafter"/>
</dbReference>
<keyword evidence="2" id="KW-0186">Copper</keyword>
<dbReference type="EMBL" id="VOIH02000005">
    <property type="protein sequence ID" value="KAF3445580.1"/>
    <property type="molecule type" value="Genomic_DNA"/>
</dbReference>
<reference evidence="7" key="1">
    <citation type="submission" date="2020-03" db="EMBL/GenBank/DDBJ databases">
        <title>A high-quality chromosome-level genome assembly of a woody plant with both climbing and erect habits, Rhamnella rubrinervis.</title>
        <authorList>
            <person name="Lu Z."/>
            <person name="Yang Y."/>
            <person name="Zhu X."/>
            <person name="Sun Y."/>
        </authorList>
    </citation>
    <scope>NUCLEOTIDE SEQUENCE</scope>
    <source>
        <strain evidence="7">BYM</strain>
        <tissue evidence="7">Leaf</tissue>
    </source>
</reference>
<dbReference type="InterPro" id="IPR041844">
    <property type="entry name" value="Plantacyanin"/>
</dbReference>
<evidence type="ECO:0000256" key="3">
    <source>
        <dbReference type="ARBA" id="ARBA00023157"/>
    </source>
</evidence>
<evidence type="ECO:0000256" key="2">
    <source>
        <dbReference type="ARBA" id="ARBA00023008"/>
    </source>
</evidence>
<protein>
    <recommendedName>
        <fullName evidence="4">Basic blue protein</fullName>
    </recommendedName>
    <alternativeName>
        <fullName evidence="5">Plantacyanin</fullName>
    </alternativeName>
</protein>
<dbReference type="GO" id="GO:0009055">
    <property type="term" value="F:electron transfer activity"/>
    <property type="evidence" value="ECO:0007669"/>
    <property type="project" value="InterPro"/>
</dbReference>
<dbReference type="AlphaFoldDB" id="A0A8K0MH73"/>
<dbReference type="InterPro" id="IPR003245">
    <property type="entry name" value="Phytocyanin_dom"/>
</dbReference>